<dbReference type="Proteomes" id="UP000586254">
    <property type="component" value="Unassembled WGS sequence"/>
</dbReference>
<proteinExistence type="predicted"/>
<dbReference type="EMBL" id="JACCKS010000027">
    <property type="protein sequence ID" value="NZA39852.1"/>
    <property type="molecule type" value="Genomic_DNA"/>
</dbReference>
<reference evidence="1 2" key="1">
    <citation type="submission" date="2020-07" db="EMBL/GenBank/DDBJ databases">
        <title>Organ Donor 1.</title>
        <authorList>
            <person name="Marsh A.J."/>
            <person name="Azcarate-Peril M.A."/>
        </authorList>
    </citation>
    <scope>NUCLEOTIDE SEQUENCE [LARGE SCALE GENOMIC DNA]</scope>
    <source>
        <strain evidence="1 2">AMC0717</strain>
    </source>
</reference>
<accession>A0A853JT75</accession>
<dbReference type="RefSeq" id="WP_180494082.1">
    <property type="nucleotide sequence ID" value="NZ_JACCKS010000027.1"/>
</dbReference>
<sequence>MKPFIEVVRDFIKTCPYLPDFESGVKQIGVDFLGEDPETYVVESMPVDPVVKTYVNGDAEKQFGFIFASKEYYGRDALVNIENLGFYDNFAVWLTQQTMFRKLPKLDGGRTALSMEATLTPYLFDVDPDASVARYQIQCVLKYFEPAPEQPGM</sequence>
<protein>
    <submittedName>
        <fullName evidence="1">Chloramphenicol resistance protein</fullName>
    </submittedName>
</protein>
<comment type="caution">
    <text evidence="1">The sequence shown here is derived from an EMBL/GenBank/DDBJ whole genome shotgun (WGS) entry which is preliminary data.</text>
</comment>
<organism evidence="1 2">
    <name type="scientific">Eubacterium callanderi</name>
    <dbReference type="NCBI Taxonomy" id="53442"/>
    <lineage>
        <taxon>Bacteria</taxon>
        <taxon>Bacillati</taxon>
        <taxon>Bacillota</taxon>
        <taxon>Clostridia</taxon>
        <taxon>Eubacteriales</taxon>
        <taxon>Eubacteriaceae</taxon>
        <taxon>Eubacterium</taxon>
    </lineage>
</organism>
<evidence type="ECO:0000313" key="2">
    <source>
        <dbReference type="Proteomes" id="UP000586254"/>
    </source>
</evidence>
<evidence type="ECO:0000313" key="1">
    <source>
        <dbReference type="EMBL" id="NZA39852.1"/>
    </source>
</evidence>
<gene>
    <name evidence="1" type="ORF">H0N91_17385</name>
</gene>
<dbReference type="AlphaFoldDB" id="A0A853JT75"/>
<name>A0A853JT75_9FIRM</name>